<gene>
    <name evidence="4" type="ORF">Lp19_1794</name>
</gene>
<dbReference type="Pfam" id="PF22647">
    <property type="entry name" value="EF_0837-like_N"/>
    <property type="match status" value="1"/>
</dbReference>
<dbReference type="NCBIfam" id="TIGR03583">
    <property type="entry name" value="EF_0837"/>
    <property type="match status" value="1"/>
</dbReference>
<dbReference type="AlphaFoldDB" id="A0A165RQ08"/>
<dbReference type="GO" id="GO:0019213">
    <property type="term" value="F:deacetylase activity"/>
    <property type="evidence" value="ECO:0007669"/>
    <property type="project" value="InterPro"/>
</dbReference>
<evidence type="ECO:0000256" key="3">
    <source>
        <dbReference type="PIRSR" id="PIRSR039004-3"/>
    </source>
</evidence>
<sequence>MTELYIHNGRDVSGAPVAVLITDGVIAEVGTELTVPVGCPTLDAQGCYITAGWIDDHTHCNAHAALYYDDADAIGYRTGVTTVIDAGSTGADNVADLYQQAHRAATNVYALLNIARTGIVAQDELADLTQLSFSALRTAIQRYPDFIVGLKVRVSKSVVGDNGVEPLRVAKQYQADLTARLPLMVHIGSNPPELAAIIALMRPGDVLTHCFNGKPNGIVNSTGEVAQYVRKAYQKGLIFDVGHGTDSFSFRTAALARTAHLFPQTLSSDIYYRNRLNGPVYSLAVCVEKLLLLGYRLEEIIPMITTNPARIFKLTHKGQLCRGYDADLTIFQTVTAPQIVVDSTGEERIAPTQVIPTYSVIAGRVYTCGVDK</sequence>
<proteinExistence type="predicted"/>
<dbReference type="InterPro" id="IPR011059">
    <property type="entry name" value="Metal-dep_hydrolase_composite"/>
</dbReference>
<dbReference type="PATRIC" id="fig|1590.144.peg.222"/>
<organism evidence="4 5">
    <name type="scientific">Lactiplantibacillus plantarum</name>
    <name type="common">Lactobacillus plantarum</name>
    <dbReference type="NCBI Taxonomy" id="1590"/>
    <lineage>
        <taxon>Bacteria</taxon>
        <taxon>Bacillati</taxon>
        <taxon>Bacillota</taxon>
        <taxon>Bacilli</taxon>
        <taxon>Lactobacillales</taxon>
        <taxon>Lactobacillaceae</taxon>
        <taxon>Lactiplantibacillus</taxon>
    </lineage>
</organism>
<feature type="binding site" evidence="1">
    <location>
        <position position="269"/>
    </location>
    <ligand>
        <name>Zn(2+)</name>
        <dbReference type="ChEBI" id="CHEBI:29105"/>
        <label>1</label>
    </ligand>
</feature>
<dbReference type="Gene3D" id="2.30.40.10">
    <property type="entry name" value="Urease, subunit C, domain 1"/>
    <property type="match status" value="1"/>
</dbReference>
<dbReference type="GO" id="GO:0016810">
    <property type="term" value="F:hydrolase activity, acting on carbon-nitrogen (but not peptide) bonds"/>
    <property type="evidence" value="ECO:0007669"/>
    <property type="project" value="InterPro"/>
</dbReference>
<dbReference type="Proteomes" id="UP000076882">
    <property type="component" value="Unassembled WGS sequence"/>
</dbReference>
<feature type="binding site" evidence="1">
    <location>
        <position position="186"/>
    </location>
    <ligand>
        <name>Zn(2+)</name>
        <dbReference type="ChEBI" id="CHEBI:29105"/>
        <label>2</label>
    </ligand>
</feature>
<dbReference type="EMBL" id="LUXM01000028">
    <property type="protein sequence ID" value="KZU95005.1"/>
    <property type="molecule type" value="Genomic_DNA"/>
</dbReference>
<dbReference type="RefSeq" id="WP_044428838.1">
    <property type="nucleotide sequence ID" value="NZ_CP010528.1"/>
</dbReference>
<keyword evidence="1" id="KW-0862">Zinc</keyword>
<comment type="caution">
    <text evidence="4">The sequence shown here is derived from an EMBL/GenBank/DDBJ whole genome shotgun (WGS) entry which is preliminary data.</text>
</comment>
<dbReference type="NCBIfam" id="NF006689">
    <property type="entry name" value="PRK09237.1"/>
    <property type="match status" value="1"/>
</dbReference>
<dbReference type="PANTHER" id="PTHR42717">
    <property type="entry name" value="DIHYDROOROTASE-RELATED"/>
    <property type="match status" value="1"/>
</dbReference>
<reference evidence="4 5" key="1">
    <citation type="submission" date="2016-03" db="EMBL/GenBank/DDBJ databases">
        <title>Comparative genomics of 54 Lactobacillus plantarum strains reveals genomic uncoupling from niche constraints.</title>
        <authorList>
            <person name="Martino M.E."/>
        </authorList>
    </citation>
    <scope>NUCLEOTIDE SEQUENCE [LARGE SCALE GENOMIC DNA]</scope>
    <source>
        <strain evidence="4 5">19.1</strain>
    </source>
</reference>
<dbReference type="InterPro" id="IPR032466">
    <property type="entry name" value="Metal_Hydrolase"/>
</dbReference>
<feature type="binding site" description="via carbamate group" evidence="1">
    <location>
        <position position="151"/>
    </location>
    <ligand>
        <name>Zn(2+)</name>
        <dbReference type="ChEBI" id="CHEBI:29105"/>
        <label>2</label>
    </ligand>
</feature>
<feature type="modified residue" description="N6-carboxylysine" evidence="2">
    <location>
        <position position="151"/>
    </location>
</feature>
<evidence type="ECO:0000313" key="5">
    <source>
        <dbReference type="Proteomes" id="UP000076882"/>
    </source>
</evidence>
<dbReference type="CDD" id="cd01307">
    <property type="entry name" value="Met_dep_hydrolase_B"/>
    <property type="match status" value="1"/>
</dbReference>
<keyword evidence="1" id="KW-0479">Metal-binding</keyword>
<name>A0A165RQ08_LACPN</name>
<dbReference type="SUPFAM" id="SSF51556">
    <property type="entry name" value="Metallo-dependent hydrolases"/>
    <property type="match status" value="1"/>
</dbReference>
<keyword evidence="4" id="KW-0378">Hydrolase</keyword>
<dbReference type="KEGG" id="lpb:SH83_01050"/>
<protein>
    <submittedName>
        <fullName evidence="4">Metallo-dependent hydrolases subgroup B</fullName>
    </submittedName>
</protein>
<dbReference type="InterPro" id="IPR047601">
    <property type="entry name" value="EF_0837-like"/>
</dbReference>
<feature type="binding site" evidence="1">
    <location>
        <position position="209"/>
    </location>
    <ligand>
        <name>Zn(2+)</name>
        <dbReference type="ChEBI" id="CHEBI:29105"/>
        <label>2</label>
    </ligand>
</feature>
<evidence type="ECO:0000256" key="2">
    <source>
        <dbReference type="PIRSR" id="PIRSR039004-2"/>
    </source>
</evidence>
<dbReference type="PANTHER" id="PTHR42717:SF1">
    <property type="entry name" value="IMIDAZOLONEPROPIONASE AND RELATED AMIDOHYDROLASES"/>
    <property type="match status" value="1"/>
</dbReference>
<dbReference type="SUPFAM" id="SSF51338">
    <property type="entry name" value="Composite domain of metallo-dependent hydrolases"/>
    <property type="match status" value="1"/>
</dbReference>
<feature type="binding site" evidence="1">
    <location>
        <position position="57"/>
    </location>
    <ligand>
        <name>Zn(2+)</name>
        <dbReference type="ChEBI" id="CHEBI:29105"/>
        <label>1</label>
    </ligand>
</feature>
<dbReference type="GO" id="GO:0046872">
    <property type="term" value="F:metal ion binding"/>
    <property type="evidence" value="ECO:0007669"/>
    <property type="project" value="UniProtKB-KW"/>
</dbReference>
<feature type="site" description="Transition state stabilizer" evidence="3">
    <location>
        <position position="153"/>
    </location>
</feature>
<dbReference type="InterPro" id="IPR020043">
    <property type="entry name" value="Deacetylase_Atu3266-like"/>
</dbReference>
<feature type="binding site" evidence="1">
    <location>
        <position position="59"/>
    </location>
    <ligand>
        <name>Zn(2+)</name>
        <dbReference type="ChEBI" id="CHEBI:29105"/>
        <label>1</label>
    </ligand>
</feature>
<evidence type="ECO:0000313" key="4">
    <source>
        <dbReference type="EMBL" id="KZU95005.1"/>
    </source>
</evidence>
<dbReference type="Gene3D" id="3.20.20.140">
    <property type="entry name" value="Metal-dependent hydrolases"/>
    <property type="match status" value="1"/>
</dbReference>
<feature type="binding site" description="via carbamate group" evidence="1">
    <location>
        <position position="151"/>
    </location>
    <ligand>
        <name>Zn(2+)</name>
        <dbReference type="ChEBI" id="CHEBI:29105"/>
        <label>1</label>
    </ligand>
</feature>
<accession>A0A165RQ08</accession>
<evidence type="ECO:0000256" key="1">
    <source>
        <dbReference type="PIRSR" id="PIRSR039004-1"/>
    </source>
</evidence>
<dbReference type="PIRSF" id="PIRSF039004">
    <property type="entry name" value="ADE_EF_0837"/>
    <property type="match status" value="1"/>
</dbReference>